<feature type="compositionally biased region" description="Low complexity" evidence="1">
    <location>
        <begin position="43"/>
        <end position="66"/>
    </location>
</feature>
<organism evidence="2 3">
    <name type="scientific">Chitinophaga terrae</name>
    <name type="common">ex Kim and Jung 2007</name>
    <dbReference type="NCBI Taxonomy" id="408074"/>
    <lineage>
        <taxon>Bacteria</taxon>
        <taxon>Pseudomonadati</taxon>
        <taxon>Bacteroidota</taxon>
        <taxon>Chitinophagia</taxon>
        <taxon>Chitinophagales</taxon>
        <taxon>Chitinophagaceae</taxon>
        <taxon>Chitinophaga</taxon>
    </lineage>
</organism>
<dbReference type="RefSeq" id="WP_089762888.1">
    <property type="nucleotide sequence ID" value="NZ_BKAT01000048.1"/>
</dbReference>
<name>A0A1H4DHC2_9BACT</name>
<keyword evidence="3" id="KW-1185">Reference proteome</keyword>
<dbReference type="OrthoDB" id="9957781at2"/>
<proteinExistence type="predicted"/>
<evidence type="ECO:0000313" key="2">
    <source>
        <dbReference type="EMBL" id="SEA72155.1"/>
    </source>
</evidence>
<feature type="region of interest" description="Disordered" evidence="1">
    <location>
        <begin position="36"/>
        <end position="66"/>
    </location>
</feature>
<protein>
    <submittedName>
        <fullName evidence="2">Uncharacterized protein</fullName>
    </submittedName>
</protein>
<evidence type="ECO:0000256" key="1">
    <source>
        <dbReference type="SAM" id="MobiDB-lite"/>
    </source>
</evidence>
<evidence type="ECO:0000313" key="3">
    <source>
        <dbReference type="Proteomes" id="UP000199656"/>
    </source>
</evidence>
<accession>A0A1H4DHC2</accession>
<gene>
    <name evidence="2" type="ORF">SAMN05660909_03148</name>
</gene>
<reference evidence="3" key="1">
    <citation type="submission" date="2016-10" db="EMBL/GenBank/DDBJ databases">
        <authorList>
            <person name="Varghese N."/>
            <person name="Submissions S."/>
        </authorList>
    </citation>
    <scope>NUCLEOTIDE SEQUENCE [LARGE SCALE GENOMIC DNA]</scope>
    <source>
        <strain evidence="3">DSM 23920</strain>
    </source>
</reference>
<dbReference type="EMBL" id="FNRL01000013">
    <property type="protein sequence ID" value="SEA72155.1"/>
    <property type="molecule type" value="Genomic_DNA"/>
</dbReference>
<dbReference type="Proteomes" id="UP000199656">
    <property type="component" value="Unassembled WGS sequence"/>
</dbReference>
<sequence>MLKDNAISRATLKFEKEVISKADAAVIENLKTGRTRGTANMSLPTLPTTYETTPTTLTTINTTTKP</sequence>
<dbReference type="AlphaFoldDB" id="A0A1H4DHC2"/>
<dbReference type="STRING" id="408074.SAMN05660909_03148"/>